<dbReference type="Pfam" id="PF00773">
    <property type="entry name" value="RNB"/>
    <property type="match status" value="1"/>
</dbReference>
<dbReference type="AlphaFoldDB" id="A0A418NH73"/>
<comment type="caution">
    <text evidence="2">The sequence shown here is derived from an EMBL/GenBank/DDBJ whole genome shotgun (WGS) entry which is preliminary data.</text>
</comment>
<dbReference type="Proteomes" id="UP000285092">
    <property type="component" value="Unassembled WGS sequence"/>
</dbReference>
<keyword evidence="3" id="KW-1185">Reference proteome</keyword>
<dbReference type="SUPFAM" id="SSF50249">
    <property type="entry name" value="Nucleic acid-binding proteins"/>
    <property type="match status" value="1"/>
</dbReference>
<dbReference type="InterPro" id="IPR040596">
    <property type="entry name" value="RNase_II_C_S1"/>
</dbReference>
<organism evidence="2 3">
    <name type="scientific">Pelagerythrobacter aerophilus</name>
    <dbReference type="NCBI Taxonomy" id="2306995"/>
    <lineage>
        <taxon>Bacteria</taxon>
        <taxon>Pseudomonadati</taxon>
        <taxon>Pseudomonadota</taxon>
        <taxon>Alphaproteobacteria</taxon>
        <taxon>Sphingomonadales</taxon>
        <taxon>Erythrobacteraceae</taxon>
        <taxon>Pelagerythrobacter</taxon>
    </lineage>
</organism>
<gene>
    <name evidence="2" type="ORF">D2V04_08580</name>
</gene>
<dbReference type="EMBL" id="QXFK01000016">
    <property type="protein sequence ID" value="RIV77948.1"/>
    <property type="molecule type" value="Genomic_DNA"/>
</dbReference>
<dbReference type="GO" id="GO:0006402">
    <property type="term" value="P:mRNA catabolic process"/>
    <property type="evidence" value="ECO:0007669"/>
    <property type="project" value="TreeGrafter"/>
</dbReference>
<evidence type="ECO:0000259" key="1">
    <source>
        <dbReference type="SMART" id="SM00955"/>
    </source>
</evidence>
<evidence type="ECO:0000313" key="2">
    <source>
        <dbReference type="EMBL" id="RIV77948.1"/>
    </source>
</evidence>
<feature type="domain" description="RNB" evidence="1">
    <location>
        <begin position="49"/>
        <end position="358"/>
    </location>
</feature>
<proteinExistence type="predicted"/>
<dbReference type="GO" id="GO:0003723">
    <property type="term" value="F:RNA binding"/>
    <property type="evidence" value="ECO:0007669"/>
    <property type="project" value="InterPro"/>
</dbReference>
<dbReference type="GO" id="GO:0004540">
    <property type="term" value="F:RNA nuclease activity"/>
    <property type="evidence" value="ECO:0007669"/>
    <property type="project" value="InterPro"/>
</dbReference>
<dbReference type="OrthoDB" id="5800376at2"/>
<reference evidence="2 3" key="1">
    <citation type="submission" date="2018-08" db="EMBL/GenBank/DDBJ databases">
        <title>Altererythrobacter sp.Ery1 and Ery12, the genome sequencing of novel strains in genus Alterythrobacter.</title>
        <authorList>
            <person name="Cheng H."/>
            <person name="Wu Y.-H."/>
            <person name="Fang C."/>
            <person name="Xu X.-W."/>
        </authorList>
    </citation>
    <scope>NUCLEOTIDE SEQUENCE [LARGE SCALE GENOMIC DNA]</scope>
    <source>
        <strain evidence="2 3">Ery1</strain>
    </source>
</reference>
<dbReference type="PANTHER" id="PTHR23355:SF9">
    <property type="entry name" value="DIS3-LIKE EXONUCLEASE 2"/>
    <property type="match status" value="1"/>
</dbReference>
<dbReference type="InterPro" id="IPR050180">
    <property type="entry name" value="RNR_Ribonuclease"/>
</dbReference>
<name>A0A418NH73_9SPHN</name>
<protein>
    <submittedName>
        <fullName evidence="2">RNB domain-containing ribonuclease</fullName>
    </submittedName>
</protein>
<dbReference type="GO" id="GO:0005829">
    <property type="term" value="C:cytosol"/>
    <property type="evidence" value="ECO:0007669"/>
    <property type="project" value="TreeGrafter"/>
</dbReference>
<dbReference type="Pfam" id="PF18614">
    <property type="entry name" value="RNase_II_C_S1"/>
    <property type="match status" value="1"/>
</dbReference>
<dbReference type="InterPro" id="IPR012340">
    <property type="entry name" value="NA-bd_OB-fold"/>
</dbReference>
<dbReference type="InterPro" id="IPR001900">
    <property type="entry name" value="RNase_II/R"/>
</dbReference>
<evidence type="ECO:0000313" key="3">
    <source>
        <dbReference type="Proteomes" id="UP000285092"/>
    </source>
</evidence>
<dbReference type="PANTHER" id="PTHR23355">
    <property type="entry name" value="RIBONUCLEASE"/>
    <property type="match status" value="1"/>
</dbReference>
<sequence length="462" mass="49845">MKAIHDPHGLLAGRITALNERFDLPETFPPAVLAEAENAAAMAVGADTHRDRTDEAFVTLDPASATDLDQAFRVEMAGRDVLLHYAIADVAWFVRPGSALEEEAWARGMTIYLPGDKVRLYPPVLSEGAASLLPDGPRPAVIFAVRVDPAGTARLDGVERAIIRSRAKLAYEAIPEAALPPAAVELTQRIEAAERARGAARVDPPEQELEALAGGGYSLQFRPRRRSEEVNASLSMACNLAVARLFQDHRTGLFRVMEEPDPEAVTQLRQQAAALELAWPRDEDLQAFERRLDPQDWPQAAMMMAIRRAGNGAGYAAFDPAAPPWHAAIAAPYAHTTAPLRRLADRYVVEAALALANDRSLPDHVTQAFAALPPVMARAASLAGRVERAALDLAEAMILADRVGQRAAARIVAARPGRITVQLLDHPVIVNVNGMSGVPGEIVDLRLARIDTANGRIEAEPV</sequence>
<dbReference type="RefSeq" id="WP_119513078.1">
    <property type="nucleotide sequence ID" value="NZ_QXFK01000016.1"/>
</dbReference>
<accession>A0A418NH73</accession>
<dbReference type="SMART" id="SM00955">
    <property type="entry name" value="RNB"/>
    <property type="match status" value="1"/>
</dbReference>